<comment type="caution">
    <text evidence="8">The sequence shown here is derived from an EMBL/GenBank/DDBJ whole genome shotgun (WGS) entry which is preliminary data.</text>
</comment>
<dbReference type="InterPro" id="IPR013324">
    <property type="entry name" value="RNA_pol_sigma_r3/r4-like"/>
</dbReference>
<keyword evidence="9" id="KW-1185">Reference proteome</keyword>
<reference evidence="8" key="1">
    <citation type="journal article" date="2021" name="mSystems">
        <title>Bacteria and Archaea Synergistically Convert Glycine Betaine to Biogenic Methane in the Formosa Cold Seep of the South China Sea.</title>
        <authorList>
            <person name="Li L."/>
            <person name="Zhang W."/>
            <person name="Zhang S."/>
            <person name="Song L."/>
            <person name="Sun Q."/>
            <person name="Zhang H."/>
            <person name="Xiang H."/>
            <person name="Dong X."/>
        </authorList>
    </citation>
    <scope>NUCLEOTIDE SEQUENCE</scope>
    <source>
        <strain evidence="8">ZWT</strain>
    </source>
</reference>
<gene>
    <name evidence="8" type="ORF">KDK92_21205</name>
</gene>
<dbReference type="GO" id="GO:0006352">
    <property type="term" value="P:DNA-templated transcription initiation"/>
    <property type="evidence" value="ECO:0007669"/>
    <property type="project" value="InterPro"/>
</dbReference>
<dbReference type="GO" id="GO:0016987">
    <property type="term" value="F:sigma factor activity"/>
    <property type="evidence" value="ECO:0007669"/>
    <property type="project" value="UniProtKB-KW"/>
</dbReference>
<dbReference type="Gene3D" id="1.10.1740.10">
    <property type="match status" value="1"/>
</dbReference>
<dbReference type="InterPro" id="IPR014284">
    <property type="entry name" value="RNA_pol_sigma-70_dom"/>
</dbReference>
<evidence type="ECO:0000313" key="9">
    <source>
        <dbReference type="Proteomes" id="UP001056429"/>
    </source>
</evidence>
<dbReference type="RefSeq" id="WP_250861412.1">
    <property type="nucleotide sequence ID" value="NZ_JAGSOJ010000005.1"/>
</dbReference>
<evidence type="ECO:0000256" key="3">
    <source>
        <dbReference type="ARBA" id="ARBA00023082"/>
    </source>
</evidence>
<keyword evidence="5" id="KW-0804">Transcription</keyword>
<dbReference type="AlphaFoldDB" id="A0A9J6P8L1"/>
<accession>A0A9J6P8L1</accession>
<reference evidence="8" key="2">
    <citation type="submission" date="2021-04" db="EMBL/GenBank/DDBJ databases">
        <authorList>
            <person name="Dong X."/>
        </authorList>
    </citation>
    <scope>NUCLEOTIDE SEQUENCE</scope>
    <source>
        <strain evidence="8">ZWT</strain>
    </source>
</reference>
<dbReference type="SUPFAM" id="SSF88659">
    <property type="entry name" value="Sigma3 and sigma4 domains of RNA polymerase sigma factors"/>
    <property type="match status" value="1"/>
</dbReference>
<feature type="domain" description="RNA polymerase sigma factor 70 region 4 type 2" evidence="7">
    <location>
        <begin position="122"/>
        <end position="173"/>
    </location>
</feature>
<dbReference type="InterPro" id="IPR007627">
    <property type="entry name" value="RNA_pol_sigma70_r2"/>
</dbReference>
<dbReference type="Gene3D" id="1.10.10.10">
    <property type="entry name" value="Winged helix-like DNA-binding domain superfamily/Winged helix DNA-binding domain"/>
    <property type="match status" value="1"/>
</dbReference>
<dbReference type="CDD" id="cd06171">
    <property type="entry name" value="Sigma70_r4"/>
    <property type="match status" value="1"/>
</dbReference>
<dbReference type="Pfam" id="PF04542">
    <property type="entry name" value="Sigma70_r2"/>
    <property type="match status" value="1"/>
</dbReference>
<dbReference type="InterPro" id="IPR013249">
    <property type="entry name" value="RNA_pol_sigma70_r4_t2"/>
</dbReference>
<organism evidence="8 9">
    <name type="scientific">Oceanirhabdus seepicola</name>
    <dbReference type="NCBI Taxonomy" id="2828781"/>
    <lineage>
        <taxon>Bacteria</taxon>
        <taxon>Bacillati</taxon>
        <taxon>Bacillota</taxon>
        <taxon>Clostridia</taxon>
        <taxon>Eubacteriales</taxon>
        <taxon>Clostridiaceae</taxon>
        <taxon>Oceanirhabdus</taxon>
    </lineage>
</organism>
<evidence type="ECO:0000256" key="2">
    <source>
        <dbReference type="ARBA" id="ARBA00023015"/>
    </source>
</evidence>
<dbReference type="PANTHER" id="PTHR43133:SF8">
    <property type="entry name" value="RNA POLYMERASE SIGMA FACTOR HI_1459-RELATED"/>
    <property type="match status" value="1"/>
</dbReference>
<evidence type="ECO:0000256" key="4">
    <source>
        <dbReference type="ARBA" id="ARBA00023125"/>
    </source>
</evidence>
<sequence>MPQSDNQLVEEIISGNESAMEVLVKRHYDMVYSFICRYVGEYNIACDLTQDTFIKVMKNIGKYNHKHGEFRSWILKIAVNTSKDYFKSSAYKQRNQSDDVDNCHLKSSDDVIHLLDKKQERKEIKQAVDELPTLQREAIILKYFHDLKIREISKMTGEKEATIKSRIFSGIKNLKKRLGGEGEDEKRRIAR</sequence>
<dbReference type="EMBL" id="JAGSOJ010000005">
    <property type="protein sequence ID" value="MCM1992249.1"/>
    <property type="molecule type" value="Genomic_DNA"/>
</dbReference>
<evidence type="ECO:0000259" key="6">
    <source>
        <dbReference type="Pfam" id="PF04542"/>
    </source>
</evidence>
<dbReference type="Proteomes" id="UP001056429">
    <property type="component" value="Unassembled WGS sequence"/>
</dbReference>
<dbReference type="GO" id="GO:0003677">
    <property type="term" value="F:DNA binding"/>
    <property type="evidence" value="ECO:0007669"/>
    <property type="project" value="UniProtKB-KW"/>
</dbReference>
<evidence type="ECO:0000259" key="7">
    <source>
        <dbReference type="Pfam" id="PF08281"/>
    </source>
</evidence>
<evidence type="ECO:0000256" key="1">
    <source>
        <dbReference type="ARBA" id="ARBA00010641"/>
    </source>
</evidence>
<protein>
    <submittedName>
        <fullName evidence="8">RNA polymerase sigma factor</fullName>
    </submittedName>
</protein>
<dbReference type="PANTHER" id="PTHR43133">
    <property type="entry name" value="RNA POLYMERASE ECF-TYPE SIGMA FACTO"/>
    <property type="match status" value="1"/>
</dbReference>
<evidence type="ECO:0000313" key="8">
    <source>
        <dbReference type="EMBL" id="MCM1992249.1"/>
    </source>
</evidence>
<dbReference type="InterPro" id="IPR039425">
    <property type="entry name" value="RNA_pol_sigma-70-like"/>
</dbReference>
<keyword evidence="4" id="KW-0238">DNA-binding</keyword>
<comment type="similarity">
    <text evidence="1">Belongs to the sigma-70 factor family. ECF subfamily.</text>
</comment>
<dbReference type="InterPro" id="IPR013325">
    <property type="entry name" value="RNA_pol_sigma_r2"/>
</dbReference>
<dbReference type="NCBIfam" id="TIGR02937">
    <property type="entry name" value="sigma70-ECF"/>
    <property type="match status" value="1"/>
</dbReference>
<evidence type="ECO:0000256" key="5">
    <source>
        <dbReference type="ARBA" id="ARBA00023163"/>
    </source>
</evidence>
<proteinExistence type="inferred from homology"/>
<dbReference type="SUPFAM" id="SSF88946">
    <property type="entry name" value="Sigma2 domain of RNA polymerase sigma factors"/>
    <property type="match status" value="1"/>
</dbReference>
<keyword evidence="2" id="KW-0805">Transcription regulation</keyword>
<dbReference type="Pfam" id="PF08281">
    <property type="entry name" value="Sigma70_r4_2"/>
    <property type="match status" value="1"/>
</dbReference>
<feature type="domain" description="RNA polymerase sigma-70 region 2" evidence="6">
    <location>
        <begin position="23"/>
        <end position="88"/>
    </location>
</feature>
<keyword evidence="3" id="KW-0731">Sigma factor</keyword>
<name>A0A9J6P8L1_9CLOT</name>
<dbReference type="InterPro" id="IPR036388">
    <property type="entry name" value="WH-like_DNA-bd_sf"/>
</dbReference>